<feature type="domain" description="Phosphoribosyltransferase" evidence="2">
    <location>
        <begin position="213"/>
        <end position="303"/>
    </location>
</feature>
<dbReference type="SUPFAM" id="SSF53271">
    <property type="entry name" value="PRTase-like"/>
    <property type="match status" value="1"/>
</dbReference>
<proteinExistence type="inferred from homology"/>
<dbReference type="OrthoDB" id="9779910at2"/>
<evidence type="ECO:0000259" key="3">
    <source>
        <dbReference type="Pfam" id="PF18912"/>
    </source>
</evidence>
<evidence type="ECO:0000313" key="4">
    <source>
        <dbReference type="EMBL" id="TWT42682.1"/>
    </source>
</evidence>
<reference evidence="4 5" key="1">
    <citation type="submission" date="2019-02" db="EMBL/GenBank/DDBJ databases">
        <title>Deep-cultivation of Planctomycetes and their phenomic and genomic characterization uncovers novel biology.</title>
        <authorList>
            <person name="Wiegand S."/>
            <person name="Jogler M."/>
            <person name="Boedeker C."/>
            <person name="Pinto D."/>
            <person name="Vollmers J."/>
            <person name="Rivas-Marin E."/>
            <person name="Kohn T."/>
            <person name="Peeters S.H."/>
            <person name="Heuer A."/>
            <person name="Rast P."/>
            <person name="Oberbeckmann S."/>
            <person name="Bunk B."/>
            <person name="Jeske O."/>
            <person name="Meyerdierks A."/>
            <person name="Storesund J.E."/>
            <person name="Kallscheuer N."/>
            <person name="Luecker S."/>
            <person name="Lage O.M."/>
            <person name="Pohl T."/>
            <person name="Merkel B.J."/>
            <person name="Hornburger P."/>
            <person name="Mueller R.-W."/>
            <person name="Bruemmer F."/>
            <person name="Labrenz M."/>
            <person name="Spormann A.M."/>
            <person name="Op Den Camp H."/>
            <person name="Overmann J."/>
            <person name="Amann R."/>
            <person name="Jetten M.S.M."/>
            <person name="Mascher T."/>
            <person name="Medema M.H."/>
            <person name="Devos D.P."/>
            <person name="Kaster A.-K."/>
            <person name="Ovreas L."/>
            <person name="Rohde M."/>
            <person name="Galperin M.Y."/>
            <person name="Jogler C."/>
        </authorList>
    </citation>
    <scope>NUCLEOTIDE SEQUENCE [LARGE SCALE GENOMIC DNA]</scope>
    <source>
        <strain evidence="4 5">Pla111</strain>
    </source>
</reference>
<keyword evidence="5" id="KW-1185">Reference proteome</keyword>
<dbReference type="InterPro" id="IPR051910">
    <property type="entry name" value="ComF/GntX_DNA_util-trans"/>
</dbReference>
<gene>
    <name evidence="4" type="ORF">Pla111_26550</name>
</gene>
<dbReference type="CDD" id="cd06223">
    <property type="entry name" value="PRTases_typeI"/>
    <property type="match status" value="1"/>
</dbReference>
<comment type="similarity">
    <text evidence="1">Belongs to the ComF/GntX family.</text>
</comment>
<dbReference type="Proteomes" id="UP000318995">
    <property type="component" value="Unassembled WGS sequence"/>
</dbReference>
<dbReference type="InterPro" id="IPR000836">
    <property type="entry name" value="PRTase_dom"/>
</dbReference>
<dbReference type="PANTHER" id="PTHR47505:SF1">
    <property type="entry name" value="DNA UTILIZATION PROTEIN YHGH"/>
    <property type="match status" value="1"/>
</dbReference>
<sequence length="307" mass="32828">MLAVTPATPLRRISRIAAERRRCASRPPIWPVKSVVILSARVPQIWLPVVARRIRGGASLVVRGVSGALLDLIAPPRCLACGQLQEESHARIDWCEACRAELVPPSLRVCLRCATPLAAETVGIPAAQDCPVCRDERWAFESVVARGVYRGVLRQLLLEAKHPQGAAAARGLGRLLAGSVRERWPGELSPLVVPLPMHWRRRLNRRINSAECLAEGLAEGLATRATPVLWRRRATRQQTAVAPSSRAANVRGAFAVRSGAALTGRTVLLVDDVLTTGSSCSAAAQALRGAGAARVVAVVAARRVAPG</sequence>
<accession>A0A5C5VYU2</accession>
<dbReference type="AlphaFoldDB" id="A0A5C5VYU2"/>
<evidence type="ECO:0000259" key="2">
    <source>
        <dbReference type="Pfam" id="PF00156"/>
    </source>
</evidence>
<protein>
    <submittedName>
        <fullName evidence="4">DNA utilization protein GntX</fullName>
    </submittedName>
</protein>
<comment type="caution">
    <text evidence="4">The sequence shown here is derived from an EMBL/GenBank/DDBJ whole genome shotgun (WGS) entry which is preliminary data.</text>
</comment>
<dbReference type="InterPro" id="IPR029057">
    <property type="entry name" value="PRTase-like"/>
</dbReference>
<dbReference type="InterPro" id="IPR044005">
    <property type="entry name" value="DZR_2"/>
</dbReference>
<dbReference type="Pfam" id="PF18912">
    <property type="entry name" value="DZR_2"/>
    <property type="match status" value="1"/>
</dbReference>
<name>A0A5C5VYU2_9BACT</name>
<dbReference type="EMBL" id="SJPH01000006">
    <property type="protein sequence ID" value="TWT42682.1"/>
    <property type="molecule type" value="Genomic_DNA"/>
</dbReference>
<feature type="domain" description="Double zinc ribbon" evidence="3">
    <location>
        <begin position="69"/>
        <end position="133"/>
    </location>
</feature>
<dbReference type="Gene3D" id="3.40.50.2020">
    <property type="match status" value="1"/>
</dbReference>
<evidence type="ECO:0000313" key="5">
    <source>
        <dbReference type="Proteomes" id="UP000318995"/>
    </source>
</evidence>
<organism evidence="4 5">
    <name type="scientific">Botrimarina hoheduenensis</name>
    <dbReference type="NCBI Taxonomy" id="2528000"/>
    <lineage>
        <taxon>Bacteria</taxon>
        <taxon>Pseudomonadati</taxon>
        <taxon>Planctomycetota</taxon>
        <taxon>Planctomycetia</taxon>
        <taxon>Pirellulales</taxon>
        <taxon>Lacipirellulaceae</taxon>
        <taxon>Botrimarina</taxon>
    </lineage>
</organism>
<dbReference type="PANTHER" id="PTHR47505">
    <property type="entry name" value="DNA UTILIZATION PROTEIN YHGH"/>
    <property type="match status" value="1"/>
</dbReference>
<evidence type="ECO:0000256" key="1">
    <source>
        <dbReference type="ARBA" id="ARBA00008007"/>
    </source>
</evidence>
<dbReference type="Pfam" id="PF00156">
    <property type="entry name" value="Pribosyltran"/>
    <property type="match status" value="1"/>
</dbReference>